<reference evidence="2" key="1">
    <citation type="submission" date="2016-10" db="EMBL/GenBank/DDBJ databases">
        <title>Sequence of Gallionella enrichment culture.</title>
        <authorList>
            <person name="Poehlein A."/>
            <person name="Muehling M."/>
            <person name="Daniel R."/>
        </authorList>
    </citation>
    <scope>NUCLEOTIDE SEQUENCE</scope>
</reference>
<name>A0A1J5P2M0_9ZZZZ</name>
<protein>
    <submittedName>
        <fullName evidence="2">Uncharacterized protein</fullName>
    </submittedName>
</protein>
<sequence>MAGCSHISRFIAGAYNTGLPAASRRVESRSSANPCAARAMVCAVAGATTMRSAARANSICAMALGTRTSHRSVNTGRPDKAWKVASPTKRLAASVSTTCTVAPALTSSRVSSADLYAATPPVTARRMCLPWRSIAALRRPGAAAAAHAPASAPTRCAPAGCRQPWRNRGARRPCRRRPALRHSPDRPP</sequence>
<evidence type="ECO:0000313" key="2">
    <source>
        <dbReference type="EMBL" id="OIQ65374.1"/>
    </source>
</evidence>
<evidence type="ECO:0000256" key="1">
    <source>
        <dbReference type="SAM" id="MobiDB-lite"/>
    </source>
</evidence>
<organism evidence="2">
    <name type="scientific">mine drainage metagenome</name>
    <dbReference type="NCBI Taxonomy" id="410659"/>
    <lineage>
        <taxon>unclassified sequences</taxon>
        <taxon>metagenomes</taxon>
        <taxon>ecological metagenomes</taxon>
    </lineage>
</organism>
<feature type="region of interest" description="Disordered" evidence="1">
    <location>
        <begin position="146"/>
        <end position="188"/>
    </location>
</feature>
<dbReference type="EMBL" id="MLJW01007377">
    <property type="protein sequence ID" value="OIQ65374.1"/>
    <property type="molecule type" value="Genomic_DNA"/>
</dbReference>
<feature type="compositionally biased region" description="Low complexity" evidence="1">
    <location>
        <begin position="146"/>
        <end position="157"/>
    </location>
</feature>
<dbReference type="AlphaFoldDB" id="A0A1J5P2M0"/>
<gene>
    <name evidence="2" type="ORF">GALL_530670</name>
</gene>
<proteinExistence type="predicted"/>
<feature type="compositionally biased region" description="Basic residues" evidence="1">
    <location>
        <begin position="168"/>
        <end position="180"/>
    </location>
</feature>
<accession>A0A1J5P2M0</accession>
<comment type="caution">
    <text evidence="2">The sequence shown here is derived from an EMBL/GenBank/DDBJ whole genome shotgun (WGS) entry which is preliminary data.</text>
</comment>